<accession>A0A7T7UU99</accession>
<keyword evidence="2" id="KW-1185">Reference proteome</keyword>
<reference evidence="1 2" key="1">
    <citation type="submission" date="2020-12" db="EMBL/GenBank/DDBJ databases">
        <title>FDA dAtabase for Regulatory Grade micrObial Sequences (FDA-ARGOS): Supporting development and validation of Infectious Disease Dx tests.</title>
        <authorList>
            <person name="Sproer C."/>
            <person name="Gronow S."/>
            <person name="Severitt S."/>
            <person name="Schroder I."/>
            <person name="Tallon L."/>
            <person name="Sadzewicz L."/>
            <person name="Zhao X."/>
            <person name="Boylan J."/>
            <person name="Ott S."/>
            <person name="Bowen H."/>
            <person name="Vavikolanu K."/>
            <person name="Mehta A."/>
            <person name="Aluvathingal J."/>
            <person name="Nadendla S."/>
            <person name="Lowell S."/>
            <person name="Myers T."/>
            <person name="Yan Y."/>
            <person name="Sichtig H."/>
        </authorList>
    </citation>
    <scope>NUCLEOTIDE SEQUENCE [LARGE SCALE GENOMIC DNA]</scope>
    <source>
        <strain evidence="1 2">FDAARGOS_989</strain>
    </source>
</reference>
<organism evidence="1 2">
    <name type="scientific">Anaerococcus obesiensis</name>
    <dbReference type="NCBI Taxonomy" id="1287640"/>
    <lineage>
        <taxon>Bacteria</taxon>
        <taxon>Bacillati</taxon>
        <taxon>Bacillota</taxon>
        <taxon>Tissierellia</taxon>
        <taxon>Tissierellales</taxon>
        <taxon>Peptoniphilaceae</taxon>
        <taxon>Anaerococcus</taxon>
    </lineage>
</organism>
<dbReference type="KEGG" id="aob:I6H46_01385"/>
<dbReference type="Proteomes" id="UP000595871">
    <property type="component" value="Chromosome"/>
</dbReference>
<gene>
    <name evidence="1" type="ORF">I6H46_01385</name>
</gene>
<protein>
    <submittedName>
        <fullName evidence="1">Uncharacterized protein</fullName>
    </submittedName>
</protein>
<sequence length="46" mass="4957">MIIKSTGPEYAPANYVASDKAKAGENLNDSNAQIKYSSKLQISILL</sequence>
<evidence type="ECO:0000313" key="1">
    <source>
        <dbReference type="EMBL" id="QQN56310.1"/>
    </source>
</evidence>
<proteinExistence type="predicted"/>
<dbReference type="RefSeq" id="WP_200225988.1">
    <property type="nucleotide sequence ID" value="NZ_CP067016.1"/>
</dbReference>
<evidence type="ECO:0000313" key="2">
    <source>
        <dbReference type="Proteomes" id="UP000595871"/>
    </source>
</evidence>
<dbReference type="EMBL" id="CP067016">
    <property type="protein sequence ID" value="QQN56310.1"/>
    <property type="molecule type" value="Genomic_DNA"/>
</dbReference>
<dbReference type="AlphaFoldDB" id="A0A7T7UU99"/>
<name>A0A7T7UU99_9FIRM</name>